<reference evidence="2 3" key="1">
    <citation type="submission" date="2013-12" db="EMBL/GenBank/DDBJ databases">
        <title>A Varibaculum cambriense genome reconstructed from a premature infant gut community with otherwise low bacterial novelty that shifts toward anaerobic metabolism during the third week of life.</title>
        <authorList>
            <person name="Brown C.T."/>
            <person name="Sharon I."/>
            <person name="Thomas B.C."/>
            <person name="Castelle C.J."/>
            <person name="Morowitz M.J."/>
            <person name="Banfield J.F."/>
        </authorList>
    </citation>
    <scope>NUCLEOTIDE SEQUENCE [LARGE SCALE GENOMIC DNA]</scope>
    <source>
        <strain evidence="3">DORA_11</strain>
    </source>
</reference>
<organism evidence="2 3">
    <name type="scientific">Veillonella dispar DORA_11</name>
    <dbReference type="NCBI Taxonomy" id="1403949"/>
    <lineage>
        <taxon>Bacteria</taxon>
        <taxon>Bacillati</taxon>
        <taxon>Bacillota</taxon>
        <taxon>Negativicutes</taxon>
        <taxon>Veillonellales</taxon>
        <taxon>Veillonellaceae</taxon>
        <taxon>Veillonella</taxon>
    </lineage>
</organism>
<accession>W1VCG4</accession>
<feature type="non-terminal residue" evidence="2">
    <location>
        <position position="1"/>
    </location>
</feature>
<evidence type="ECO:0000313" key="3">
    <source>
        <dbReference type="Proteomes" id="UP000018855"/>
    </source>
</evidence>
<dbReference type="InterPro" id="IPR036991">
    <property type="entry name" value="Fe_hydrogenase_ssu_sf"/>
</dbReference>
<dbReference type="Proteomes" id="UP000018855">
    <property type="component" value="Unassembled WGS sequence"/>
</dbReference>
<proteinExistence type="predicted"/>
<sequence length="114" mass="12595">ALKDSGKHYDFIEVMACPGGCIGGGGQPRTKLPQAVKTKEARIGGLYEADENYKWVASYENEEIQTLYKDFLGEPLGHKAHELLHTHYTDRSAVLGTRKDVTPETCPTSPKFKG</sequence>
<dbReference type="Gene3D" id="4.10.260.20">
    <property type="entry name" value="Iron hydrogenase, small subunit"/>
    <property type="match status" value="1"/>
</dbReference>
<feature type="domain" description="Iron hydrogenase small subunit" evidence="1">
    <location>
        <begin position="33"/>
        <end position="92"/>
    </location>
</feature>
<protein>
    <submittedName>
        <fullName evidence="2">Hydrogenase, Fe-only</fullName>
    </submittedName>
</protein>
<name>W1VCG4_9FIRM</name>
<dbReference type="PATRIC" id="fig|1403949.3.peg.251"/>
<comment type="caution">
    <text evidence="2">The sequence shown here is derived from an EMBL/GenBank/DDBJ whole genome shotgun (WGS) entry which is preliminary data.</text>
</comment>
<dbReference type="Pfam" id="PF02256">
    <property type="entry name" value="Fe_hyd_SSU"/>
    <property type="match status" value="1"/>
</dbReference>
<evidence type="ECO:0000313" key="2">
    <source>
        <dbReference type="EMBL" id="ETJ01704.1"/>
    </source>
</evidence>
<dbReference type="InterPro" id="IPR009016">
    <property type="entry name" value="Fe_hydrogenase"/>
</dbReference>
<dbReference type="AlphaFoldDB" id="W1VCG4"/>
<dbReference type="PANTHER" id="PTHR11615">
    <property type="entry name" value="NITRATE, FORMATE, IRON DEHYDROGENASE"/>
    <property type="match status" value="1"/>
</dbReference>
<dbReference type="InterPro" id="IPR050340">
    <property type="entry name" value="Cytosolic_Fe-S_CAF"/>
</dbReference>
<dbReference type="InterPro" id="IPR004108">
    <property type="entry name" value="Fe_hydrogenase_lsu_C"/>
</dbReference>
<evidence type="ECO:0000259" key="1">
    <source>
        <dbReference type="SMART" id="SM00902"/>
    </source>
</evidence>
<dbReference type="EMBL" id="AZMJ01000082">
    <property type="protein sequence ID" value="ETJ01704.1"/>
    <property type="molecule type" value="Genomic_DNA"/>
</dbReference>
<gene>
    <name evidence="2" type="ORF">Q619_VDC00082G0001</name>
</gene>
<dbReference type="InterPro" id="IPR003149">
    <property type="entry name" value="Fe_hydrogenase_ssu"/>
</dbReference>
<dbReference type="SMART" id="SM00902">
    <property type="entry name" value="Fe_hyd_SSU"/>
    <property type="match status" value="1"/>
</dbReference>
<dbReference type="Pfam" id="PF02906">
    <property type="entry name" value="Fe_hyd_lg_C"/>
    <property type="match status" value="1"/>
</dbReference>
<dbReference type="SUPFAM" id="SSF53920">
    <property type="entry name" value="Fe-only hydrogenase"/>
    <property type="match status" value="1"/>
</dbReference>
<dbReference type="Gene3D" id="3.40.950.10">
    <property type="entry name" value="Fe-only Hydrogenase (Larger Subunit), Chain L, domain 3"/>
    <property type="match status" value="1"/>
</dbReference>